<dbReference type="EMBL" id="WOWC01000001">
    <property type="protein sequence ID" value="NLV01375.1"/>
    <property type="molecule type" value="Genomic_DNA"/>
</dbReference>
<protein>
    <submittedName>
        <fullName evidence="3">Uncharacterized protein</fullName>
    </submittedName>
</protein>
<dbReference type="Pfam" id="PF23373">
    <property type="entry name" value="DUF7093"/>
    <property type="match status" value="1"/>
</dbReference>
<feature type="compositionally biased region" description="Polar residues" evidence="1">
    <location>
        <begin position="269"/>
        <end position="281"/>
    </location>
</feature>
<accession>A0A558G861</accession>
<evidence type="ECO:0000313" key="3">
    <source>
        <dbReference type="EMBL" id="TVT93953.1"/>
    </source>
</evidence>
<sequence>MGLTCRLLGHSYGDAETEREREERGDEVVVSIREIQVCSRCGHEQVISENKEVTAIRTPEEVGMTEGEVETAAAGFEPANPQPGVSDAEDAAIETAPDAETRAEADAATAAETDADATPDPAAQQPTEAASADTPDAQPADQPGDQPAASADAGTADAGTADAPPVTDDGIILDDDEEQSATRDRTQWPDEVDEVETDDPTPPADGDDAEFIDADAEAGVETDAEAEPEGSQTRERGAWPDAPGDDEGWNAQPDDGEPVSVSFGGGLTPENNGSSSQQANGQYVEAEGEDDFVRADESNVGNEAPDDAVEYYCPNCGHARGASSSSMRAGDICPECKKGYIAERES</sequence>
<evidence type="ECO:0000256" key="1">
    <source>
        <dbReference type="SAM" id="MobiDB-lite"/>
    </source>
</evidence>
<dbReference type="AlphaFoldDB" id="A0A558G861"/>
<proteinExistence type="predicted"/>
<name>A0A558G861_HALVO</name>
<feature type="compositionally biased region" description="Low complexity" evidence="1">
    <location>
        <begin position="147"/>
        <end position="169"/>
    </location>
</feature>
<feature type="region of interest" description="Disordered" evidence="1">
    <location>
        <begin position="67"/>
        <end position="288"/>
    </location>
</feature>
<dbReference type="Proteomes" id="UP000619835">
    <property type="component" value="Unassembled WGS sequence"/>
</dbReference>
<organism evidence="3 4">
    <name type="scientific">Haloferax volcanii</name>
    <name type="common">Halobacterium volcanii</name>
    <dbReference type="NCBI Taxonomy" id="2246"/>
    <lineage>
        <taxon>Archaea</taxon>
        <taxon>Methanobacteriati</taxon>
        <taxon>Methanobacteriota</taxon>
        <taxon>Stenosarchaea group</taxon>
        <taxon>Halobacteria</taxon>
        <taxon>Halobacteriales</taxon>
        <taxon>Haloferacaceae</taxon>
        <taxon>Haloferax</taxon>
    </lineage>
</organism>
<reference evidence="2" key="2">
    <citation type="submission" date="2019-12" db="EMBL/GenBank/DDBJ databases">
        <title>Haloferax alexandrinus strain pws11.</title>
        <authorList>
            <person name="Verma D.K."/>
            <person name="Gopal K."/>
            <person name="Prasad E.S."/>
        </authorList>
    </citation>
    <scope>NUCLEOTIDE SEQUENCE</scope>
    <source>
        <strain evidence="2">Pws11</strain>
    </source>
</reference>
<reference evidence="3 4" key="1">
    <citation type="submission" date="2019-07" db="EMBL/GenBank/DDBJ databases">
        <title>Draft genome sequence of Haloferax volcanii SS0101, isolated from salt farm in Samut Sakhon, Thailand.</title>
        <authorList>
            <person name="Wanthongcharoen S."/>
            <person name="Yamprayoonswat W."/>
            <person name="Ruangsuj P."/>
            <person name="Thongpramul N."/>
            <person name="Jumpathong W."/>
            <person name="Sittihan S."/>
            <person name="Kanjanavas P."/>
            <person name="Yasawong M."/>
        </authorList>
    </citation>
    <scope>NUCLEOTIDE SEQUENCE [LARGE SCALE GENOMIC DNA]</scope>
    <source>
        <strain evidence="3 4">SS0101</strain>
    </source>
</reference>
<feature type="compositionally biased region" description="Acidic residues" evidence="1">
    <location>
        <begin position="190"/>
        <end position="228"/>
    </location>
</feature>
<feature type="region of interest" description="Disordered" evidence="1">
    <location>
        <begin position="1"/>
        <end position="23"/>
    </location>
</feature>
<evidence type="ECO:0000313" key="2">
    <source>
        <dbReference type="EMBL" id="NLV01375.1"/>
    </source>
</evidence>
<dbReference type="RefSeq" id="WP_004065326.1">
    <property type="nucleotide sequence ID" value="NZ_CP104741.1"/>
</dbReference>
<gene>
    <name evidence="3" type="ORF">FQA18_14555</name>
    <name evidence="2" type="ORF">GOC85_02100</name>
</gene>
<feature type="compositionally biased region" description="Low complexity" evidence="1">
    <location>
        <begin position="106"/>
        <end position="130"/>
    </location>
</feature>
<dbReference type="Proteomes" id="UP000320212">
    <property type="component" value="Unassembled WGS sequence"/>
</dbReference>
<evidence type="ECO:0000313" key="4">
    <source>
        <dbReference type="Proteomes" id="UP000320212"/>
    </source>
</evidence>
<dbReference type="EMBL" id="VMTR01000125">
    <property type="protein sequence ID" value="TVT93953.1"/>
    <property type="molecule type" value="Genomic_DNA"/>
</dbReference>
<accession>A0A847TJV2</accession>
<comment type="caution">
    <text evidence="3">The sequence shown here is derived from an EMBL/GenBank/DDBJ whole genome shotgun (WGS) entry which is preliminary data.</text>
</comment>
<dbReference type="InterPro" id="IPR055519">
    <property type="entry name" value="DUF7093"/>
</dbReference>
<dbReference type="GeneID" id="80785957"/>